<reference evidence="1 2" key="1">
    <citation type="submission" date="2017-02" db="EMBL/GenBank/DDBJ databases">
        <title>Draft Genome Sequences of 'Candidatus Synechococcus spongiarum', Cyanobacterial Symbionts of the Mediterranean Sponge Aplysina aerophoba from two locations.</title>
        <authorList>
            <person name="Slaby B.M."/>
            <person name="Hentschel U."/>
        </authorList>
    </citation>
    <scope>NUCLEOTIDE SEQUENCE [LARGE SCALE GENOMIC DNA]</scope>
    <source>
        <strain evidence="1">LMB bulk15M</strain>
    </source>
</reference>
<keyword evidence="2" id="KW-1185">Reference proteome</keyword>
<evidence type="ECO:0000313" key="2">
    <source>
        <dbReference type="Proteomes" id="UP000242636"/>
    </source>
</evidence>
<evidence type="ECO:0000313" key="1">
    <source>
        <dbReference type="EMBL" id="OOV35457.1"/>
    </source>
</evidence>
<proteinExistence type="predicted"/>
<accession>A0A1T1D3P0</accession>
<comment type="caution">
    <text evidence="1">The sequence shown here is derived from an EMBL/GenBank/DDBJ whole genome shotgun (WGS) entry which is preliminary data.</text>
</comment>
<dbReference type="EMBL" id="MWLD01000007">
    <property type="protein sequence ID" value="OOV35457.1"/>
    <property type="molecule type" value="Genomic_DNA"/>
</dbReference>
<gene>
    <name evidence="1" type="ORF">BV61_00770</name>
</gene>
<dbReference type="PANTHER" id="PTHR35604">
    <property type="entry name" value="TRANSPOSASE INSH FOR INSERTION SEQUENCE ELEMENT IS5A-RELATED"/>
    <property type="match status" value="1"/>
</dbReference>
<name>A0A1T1D3P0_9SYNE</name>
<dbReference type="AlphaFoldDB" id="A0A1T1D3P0"/>
<dbReference type="Proteomes" id="UP000242636">
    <property type="component" value="Unassembled WGS sequence"/>
</dbReference>
<evidence type="ECO:0008006" key="3">
    <source>
        <dbReference type="Google" id="ProtNLM"/>
    </source>
</evidence>
<protein>
    <recommendedName>
        <fullName evidence="3">Transposase IS4-like domain-containing protein</fullName>
    </recommendedName>
</protein>
<dbReference type="PANTHER" id="PTHR35604:SF2">
    <property type="entry name" value="TRANSPOSASE INSH FOR INSERTION SEQUENCE ELEMENT IS5A-RELATED"/>
    <property type="match status" value="1"/>
</dbReference>
<sequence>MLTGIQPRKVPDETTILNCRHLPECQGSGVKLLERINEHPGSQGLKLKKGTIMAASIVAAPSSTTTNQAGERDCEMKQSRKGQQWHLGMKRHVGVNDESGLVHSLSTDGLE</sequence>
<organism evidence="1 2">
    <name type="scientific">Candidatus Synechococcus spongiarum LMB bulk15M</name>
    <dbReference type="NCBI Taxonomy" id="1943582"/>
    <lineage>
        <taxon>Bacteria</taxon>
        <taxon>Bacillati</taxon>
        <taxon>Cyanobacteriota</taxon>
        <taxon>Cyanophyceae</taxon>
        <taxon>Synechococcales</taxon>
        <taxon>Synechococcaceae</taxon>
        <taxon>Synechococcus</taxon>
    </lineage>
</organism>